<organism evidence="5">
    <name type="scientific">Echinostoma caproni</name>
    <dbReference type="NCBI Taxonomy" id="27848"/>
    <lineage>
        <taxon>Eukaryota</taxon>
        <taxon>Metazoa</taxon>
        <taxon>Spiralia</taxon>
        <taxon>Lophotrochozoa</taxon>
        <taxon>Platyhelminthes</taxon>
        <taxon>Trematoda</taxon>
        <taxon>Digenea</taxon>
        <taxon>Plagiorchiida</taxon>
        <taxon>Echinostomata</taxon>
        <taxon>Echinostomatoidea</taxon>
        <taxon>Echinostomatidae</taxon>
        <taxon>Echinostoma</taxon>
    </lineage>
</organism>
<feature type="compositionally biased region" description="Polar residues" evidence="1">
    <location>
        <begin position="90"/>
        <end position="115"/>
    </location>
</feature>
<keyword evidence="4" id="KW-1185">Reference proteome</keyword>
<dbReference type="InterPro" id="IPR043128">
    <property type="entry name" value="Rev_trsase/Diguanyl_cyclase"/>
</dbReference>
<dbReference type="EMBL" id="UZAN01050229">
    <property type="protein sequence ID" value="VDP88082.1"/>
    <property type="molecule type" value="Genomic_DNA"/>
</dbReference>
<dbReference type="Proteomes" id="UP000272942">
    <property type="component" value="Unassembled WGS sequence"/>
</dbReference>
<dbReference type="Gene3D" id="3.30.70.270">
    <property type="match status" value="1"/>
</dbReference>
<name>A0A183AVY2_9TREM</name>
<dbReference type="GO" id="GO:0005634">
    <property type="term" value="C:nucleus"/>
    <property type="evidence" value="ECO:0007669"/>
    <property type="project" value="TreeGrafter"/>
</dbReference>
<proteinExistence type="predicted"/>
<reference evidence="3 4" key="2">
    <citation type="submission" date="2018-11" db="EMBL/GenBank/DDBJ databases">
        <authorList>
            <consortium name="Pathogen Informatics"/>
        </authorList>
    </citation>
    <scope>NUCLEOTIDE SEQUENCE [LARGE SCALE GENOMIC DNA]</scope>
    <source>
        <strain evidence="3 4">Egypt</strain>
    </source>
</reference>
<dbReference type="Gene3D" id="3.40.1170.60">
    <property type="match status" value="1"/>
</dbReference>
<evidence type="ECO:0000259" key="2">
    <source>
        <dbReference type="PROSITE" id="PS50173"/>
    </source>
</evidence>
<protein>
    <submittedName>
        <fullName evidence="5">UmuC domain-containing protein</fullName>
    </submittedName>
</protein>
<dbReference type="PANTHER" id="PTHR45990:SF1">
    <property type="entry name" value="DNA REPAIR PROTEIN REV1"/>
    <property type="match status" value="1"/>
</dbReference>
<reference evidence="5" key="1">
    <citation type="submission" date="2016-06" db="UniProtKB">
        <authorList>
            <consortium name="WormBaseParasite"/>
        </authorList>
    </citation>
    <scope>IDENTIFICATION</scope>
</reference>
<evidence type="ECO:0000313" key="3">
    <source>
        <dbReference type="EMBL" id="VDP88082.1"/>
    </source>
</evidence>
<dbReference type="GO" id="GO:0070987">
    <property type="term" value="P:error-free translesion synthesis"/>
    <property type="evidence" value="ECO:0007669"/>
    <property type="project" value="TreeGrafter"/>
</dbReference>
<accession>A0A183AVY2</accession>
<sequence length="271" mass="29756">MYRQAIEFPMETGPDLQNTISVPHPMNNRARRAQQMRLDACLSPSKSTSVAPSANAEPNQMIVVSKSTGSLSLKQLLRTGPQPEICLTSKPPSTLMSPAKCQNQTTASPPSSLGLSSDHAPVSRLGSSRTDQQLATFYARSRLHHLSSWANELHQLVTRIRDNPDHQCDLGEAWKQKVLCQSGTDSIVTRLVARQSAGASSSRPPSPPSLPRIVFHIDMDCFFVSVSLRNRLDLKDKPVAVTHAKYPESEHQSNPSFGCANFCKEPNQGIF</sequence>
<evidence type="ECO:0000313" key="4">
    <source>
        <dbReference type="Proteomes" id="UP000272942"/>
    </source>
</evidence>
<dbReference type="Pfam" id="PF00817">
    <property type="entry name" value="IMS"/>
    <property type="match status" value="1"/>
</dbReference>
<evidence type="ECO:0000313" key="5">
    <source>
        <dbReference type="WBParaSite" id="ECPE_0001115101-mRNA-1"/>
    </source>
</evidence>
<evidence type="ECO:0000256" key="1">
    <source>
        <dbReference type="SAM" id="MobiDB-lite"/>
    </source>
</evidence>
<dbReference type="WBParaSite" id="ECPE_0001115101-mRNA-1">
    <property type="protein sequence ID" value="ECPE_0001115101-mRNA-1"/>
    <property type="gene ID" value="ECPE_0001115101"/>
</dbReference>
<dbReference type="GO" id="GO:0006281">
    <property type="term" value="P:DNA repair"/>
    <property type="evidence" value="ECO:0007669"/>
    <property type="project" value="InterPro"/>
</dbReference>
<dbReference type="GO" id="GO:0017125">
    <property type="term" value="F:deoxycytidyl transferase activity"/>
    <property type="evidence" value="ECO:0007669"/>
    <property type="project" value="TreeGrafter"/>
</dbReference>
<feature type="domain" description="UmuC" evidence="2">
    <location>
        <begin position="214"/>
        <end position="253"/>
    </location>
</feature>
<dbReference type="PROSITE" id="PS50173">
    <property type="entry name" value="UMUC"/>
    <property type="match status" value="1"/>
</dbReference>
<dbReference type="GO" id="GO:0042276">
    <property type="term" value="P:error-prone translesion synthesis"/>
    <property type="evidence" value="ECO:0007669"/>
    <property type="project" value="TreeGrafter"/>
</dbReference>
<dbReference type="PANTHER" id="PTHR45990">
    <property type="entry name" value="DNA REPAIR PROTEIN REV1"/>
    <property type="match status" value="1"/>
</dbReference>
<dbReference type="OrthoDB" id="427711at2759"/>
<feature type="region of interest" description="Disordered" evidence="1">
    <location>
        <begin position="89"/>
        <end position="128"/>
    </location>
</feature>
<dbReference type="GO" id="GO:0003887">
    <property type="term" value="F:DNA-directed DNA polymerase activity"/>
    <property type="evidence" value="ECO:0007669"/>
    <property type="project" value="TreeGrafter"/>
</dbReference>
<dbReference type="AlphaFoldDB" id="A0A183AVY2"/>
<dbReference type="InterPro" id="IPR001126">
    <property type="entry name" value="UmuC"/>
</dbReference>
<dbReference type="Gene3D" id="6.10.250.1490">
    <property type="match status" value="1"/>
</dbReference>
<dbReference type="SUPFAM" id="SSF56672">
    <property type="entry name" value="DNA/RNA polymerases"/>
    <property type="match status" value="1"/>
</dbReference>
<gene>
    <name evidence="3" type="ORF">ECPE_LOCUS11117</name>
</gene>
<dbReference type="InterPro" id="IPR043502">
    <property type="entry name" value="DNA/RNA_pol_sf"/>
</dbReference>